<name>A0AAE1GAU7_PETCI</name>
<sequence length="92" mass="10532">MKLEAGKEERAHELLAWKERAEERRFQLELLTKQAELGITLRPTDGTGSDTFDITKQSRLVPSFDENDPEEFFLQFEKTAPHCLGIPNIGQS</sequence>
<proteinExistence type="predicted"/>
<protein>
    <submittedName>
        <fullName evidence="1">Uncharacterized protein</fullName>
    </submittedName>
</protein>
<evidence type="ECO:0000313" key="1">
    <source>
        <dbReference type="EMBL" id="KAK3888379.1"/>
    </source>
</evidence>
<keyword evidence="2" id="KW-1185">Reference proteome</keyword>
<accession>A0AAE1GAU7</accession>
<comment type="caution">
    <text evidence="1">The sequence shown here is derived from an EMBL/GenBank/DDBJ whole genome shotgun (WGS) entry which is preliminary data.</text>
</comment>
<reference evidence="1" key="1">
    <citation type="submission" date="2023-10" db="EMBL/GenBank/DDBJ databases">
        <title>Genome assemblies of two species of porcelain crab, Petrolisthes cinctipes and Petrolisthes manimaculis (Anomura: Porcellanidae).</title>
        <authorList>
            <person name="Angst P."/>
        </authorList>
    </citation>
    <scope>NUCLEOTIDE SEQUENCE</scope>
    <source>
        <strain evidence="1">PB745_01</strain>
        <tissue evidence="1">Gill</tissue>
    </source>
</reference>
<dbReference type="Proteomes" id="UP001286313">
    <property type="component" value="Unassembled WGS sequence"/>
</dbReference>
<dbReference type="EMBL" id="JAWQEG010000555">
    <property type="protein sequence ID" value="KAK3888379.1"/>
    <property type="molecule type" value="Genomic_DNA"/>
</dbReference>
<organism evidence="1 2">
    <name type="scientific">Petrolisthes cinctipes</name>
    <name type="common">Flat porcelain crab</name>
    <dbReference type="NCBI Taxonomy" id="88211"/>
    <lineage>
        <taxon>Eukaryota</taxon>
        <taxon>Metazoa</taxon>
        <taxon>Ecdysozoa</taxon>
        <taxon>Arthropoda</taxon>
        <taxon>Crustacea</taxon>
        <taxon>Multicrustacea</taxon>
        <taxon>Malacostraca</taxon>
        <taxon>Eumalacostraca</taxon>
        <taxon>Eucarida</taxon>
        <taxon>Decapoda</taxon>
        <taxon>Pleocyemata</taxon>
        <taxon>Anomura</taxon>
        <taxon>Galatheoidea</taxon>
        <taxon>Porcellanidae</taxon>
        <taxon>Petrolisthes</taxon>
    </lineage>
</organism>
<evidence type="ECO:0000313" key="2">
    <source>
        <dbReference type="Proteomes" id="UP001286313"/>
    </source>
</evidence>
<gene>
    <name evidence="1" type="ORF">Pcinc_007508</name>
</gene>
<dbReference type="AlphaFoldDB" id="A0AAE1GAU7"/>